<organism evidence="1 2">
    <name type="scientific">Mollisia scopiformis</name>
    <name type="common">Conifer needle endophyte fungus</name>
    <name type="synonym">Phialocephala scopiformis</name>
    <dbReference type="NCBI Taxonomy" id="149040"/>
    <lineage>
        <taxon>Eukaryota</taxon>
        <taxon>Fungi</taxon>
        <taxon>Dikarya</taxon>
        <taxon>Ascomycota</taxon>
        <taxon>Pezizomycotina</taxon>
        <taxon>Leotiomycetes</taxon>
        <taxon>Helotiales</taxon>
        <taxon>Mollisiaceae</taxon>
        <taxon>Mollisia</taxon>
    </lineage>
</organism>
<dbReference type="OrthoDB" id="4831184at2759"/>
<accession>A0A194XPK6</accession>
<keyword evidence="2" id="KW-1185">Reference proteome</keyword>
<name>A0A194XPK6_MOLSC</name>
<dbReference type="AlphaFoldDB" id="A0A194XPK6"/>
<reference evidence="1 2" key="1">
    <citation type="submission" date="2015-10" db="EMBL/GenBank/DDBJ databases">
        <title>Full genome of DAOMC 229536 Phialocephala scopiformis, a fungal endophyte of spruce producing the potent anti-insectan compound rugulosin.</title>
        <authorList>
            <consortium name="DOE Joint Genome Institute"/>
            <person name="Walker A.K."/>
            <person name="Frasz S.L."/>
            <person name="Seifert K.A."/>
            <person name="Miller J.D."/>
            <person name="Mondo S.J."/>
            <person name="Labutti K."/>
            <person name="Lipzen A."/>
            <person name="Dockter R."/>
            <person name="Kennedy M."/>
            <person name="Grigoriev I.V."/>
            <person name="Spatafora J.W."/>
        </authorList>
    </citation>
    <scope>NUCLEOTIDE SEQUENCE [LARGE SCALE GENOMIC DNA]</scope>
    <source>
        <strain evidence="1 2">CBS 120377</strain>
    </source>
</reference>
<dbReference type="EMBL" id="KQ947407">
    <property type="protein sequence ID" value="KUJ21672.1"/>
    <property type="molecule type" value="Genomic_DNA"/>
</dbReference>
<protein>
    <submittedName>
        <fullName evidence="1">Uncharacterized protein</fullName>
    </submittedName>
</protein>
<proteinExistence type="predicted"/>
<dbReference type="GeneID" id="28818220"/>
<evidence type="ECO:0000313" key="1">
    <source>
        <dbReference type="EMBL" id="KUJ21672.1"/>
    </source>
</evidence>
<gene>
    <name evidence="1" type="ORF">LY89DRAFT_563331</name>
</gene>
<feature type="non-terminal residue" evidence="1">
    <location>
        <position position="121"/>
    </location>
</feature>
<evidence type="ECO:0000313" key="2">
    <source>
        <dbReference type="Proteomes" id="UP000070700"/>
    </source>
</evidence>
<dbReference type="InParanoid" id="A0A194XPK6"/>
<dbReference type="RefSeq" id="XP_018076027.1">
    <property type="nucleotide sequence ID" value="XM_018208494.1"/>
</dbReference>
<sequence>LLLSSSNREAILKVFSGQDIVKPQKWFTYAIPGLPSGFYGPLGFVPVHPKLVEQEIITQTRTVPVRVEPSRHGTDIKSGKTTWIASFTKPMVPFSIFSTSSKARLIQKPYRLTQHLDGCLG</sequence>
<dbReference type="Proteomes" id="UP000070700">
    <property type="component" value="Unassembled WGS sequence"/>
</dbReference>
<dbReference type="KEGG" id="psco:LY89DRAFT_563331"/>
<feature type="non-terminal residue" evidence="1">
    <location>
        <position position="1"/>
    </location>
</feature>